<dbReference type="PANTHER" id="PTHR48053:SF81">
    <property type="entry name" value="PROTEIN KINASE DOMAIN-CONTAINING PROTEIN"/>
    <property type="match status" value="1"/>
</dbReference>
<dbReference type="FunFam" id="1.10.510.10:FF:000358">
    <property type="entry name" value="Putative leucine-rich repeat receptor-like serine/threonine-protein kinase"/>
    <property type="match status" value="1"/>
</dbReference>
<evidence type="ECO:0000256" key="1">
    <source>
        <dbReference type="ARBA" id="ARBA00004162"/>
    </source>
</evidence>
<keyword evidence="12 24" id="KW-0547">Nucleotide-binding</keyword>
<evidence type="ECO:0000256" key="15">
    <source>
        <dbReference type="ARBA" id="ARBA00022989"/>
    </source>
</evidence>
<accession>A0AAQ3WFV8</accession>
<dbReference type="InterPro" id="IPR011009">
    <property type="entry name" value="Kinase-like_dom_sf"/>
</dbReference>
<dbReference type="PROSITE" id="PS50011">
    <property type="entry name" value="PROTEIN_KINASE_DOM"/>
    <property type="match status" value="1"/>
</dbReference>
<evidence type="ECO:0000256" key="7">
    <source>
        <dbReference type="ARBA" id="ARBA00022614"/>
    </source>
</evidence>
<dbReference type="InterPro" id="IPR000719">
    <property type="entry name" value="Prot_kinase_dom"/>
</dbReference>
<feature type="domain" description="Protein kinase" evidence="26">
    <location>
        <begin position="645"/>
        <end position="952"/>
    </location>
</feature>
<dbReference type="FunFam" id="3.80.10.10:FF:000233">
    <property type="entry name" value="Leucine-rich repeat receptor-like protein kinase TDR"/>
    <property type="match status" value="1"/>
</dbReference>
<dbReference type="SUPFAM" id="SSF56112">
    <property type="entry name" value="Protein kinase-like (PK-like)"/>
    <property type="match status" value="1"/>
</dbReference>
<comment type="catalytic activity">
    <reaction evidence="20">
        <text>L-seryl-[protein] + ATP = O-phospho-L-seryl-[protein] + ADP + H(+)</text>
        <dbReference type="Rhea" id="RHEA:17989"/>
        <dbReference type="Rhea" id="RHEA-COMP:9863"/>
        <dbReference type="Rhea" id="RHEA-COMP:11604"/>
        <dbReference type="ChEBI" id="CHEBI:15378"/>
        <dbReference type="ChEBI" id="CHEBI:29999"/>
        <dbReference type="ChEBI" id="CHEBI:30616"/>
        <dbReference type="ChEBI" id="CHEBI:83421"/>
        <dbReference type="ChEBI" id="CHEBI:456216"/>
        <dbReference type="EC" id="2.7.11.1"/>
    </reaction>
</comment>
<dbReference type="Pfam" id="PF00560">
    <property type="entry name" value="LRR_1"/>
    <property type="match status" value="2"/>
</dbReference>
<evidence type="ECO:0000256" key="21">
    <source>
        <dbReference type="ARBA" id="ARBA00054320"/>
    </source>
</evidence>
<keyword evidence="7" id="KW-0433">Leucine-rich repeat</keyword>
<keyword evidence="11" id="KW-0677">Repeat</keyword>
<evidence type="ECO:0000256" key="3">
    <source>
        <dbReference type="ARBA" id="ARBA00012513"/>
    </source>
</evidence>
<evidence type="ECO:0000256" key="20">
    <source>
        <dbReference type="ARBA" id="ARBA00048679"/>
    </source>
</evidence>
<dbReference type="GO" id="GO:0005886">
    <property type="term" value="C:plasma membrane"/>
    <property type="evidence" value="ECO:0007669"/>
    <property type="project" value="UniProtKB-SubCell"/>
</dbReference>
<proteinExistence type="predicted"/>
<dbReference type="GO" id="GO:0004674">
    <property type="term" value="F:protein serine/threonine kinase activity"/>
    <property type="evidence" value="ECO:0007669"/>
    <property type="project" value="UniProtKB-KW"/>
</dbReference>
<keyword evidence="8" id="KW-0808">Transferase</keyword>
<dbReference type="AlphaFoldDB" id="A0AAQ3WFV8"/>
<sequence length="974" mass="105304">MSFLRALDLSSNWLRGEIPASIGRLRRLRTLDLRVNTFSGALPGNITSCASLTGMFLSSNRLAGSVPAELGDTLARLQVLDLNNNSFTGPVPASLANLTSLRQLSLGLNSFAGSIPPGIGRDMAHLEFIDLCDNRRLSGELPPSLYNLSSLTSLDVGQNALQGIIPPDIHLQLPRLRYLGLFDNQFTGAIPSSLSNLTDLQELELSENGFTGSVPSDLGRLQSLWNLQLDGNRLEAGRTEGWEFMDSLANCSKLEVLVLGDNNFTGDLPASVAKLSTTLQMLYLYDLGVSGTIPSDIGSLVGLKVLWILNTYISGAIPDSIGKLANLTELHLDNNGLSGLIPSSAGNLTKLIKISASSNNLEGSIPKSLGKLSSLISLDFSRNCLNGSIPKEVFELPSLSLILDLSHNSLSGPLPLEVGILANLNVMNLSGNRLSGQIPSTIRNCMVLEELLLDSNLFQGSIPQPLGDIKGLRVLNLTMNRFSGVIPDALASIHSLQQLYLAHNSLSGPIPADLQNLTSLSNLDVSFNDLQGEVPKEGVFRNLSYLSIAGNKNLCGGIPLLHLDPCSNSSPVRKKNNKRWFKYSKVALATTGALLFLVLLTAAIYISKKPRKNSQKSQPLAPTITGEHQYERVSYQELSDGTKGFSETNLLGKGSYGTVYRCTFTEDETTTAVKVFNLEQSGSTRSFVAECEALRSVRHRCLLRIITCCSSIDSQGREFKALVFELMPNGSLNSWLHHPNSSGEPATSKNTLSLTQRLDIAVDIADALDYLHNHCQPPIVHCDLKPSNILLAQDMSARVGDFGISRILSESACKTAYQNSNSVVGIRGSIGYVAPEYGEGCAVSTLGDVYSLGILLLEMFTGRSPTDAAFGDSLDLPRFSEAAFPDRVLEVADPNLWLHLHSDDGATRSRVQECLLPVIRLGLSCSKHQPRERTPVRDAAVEMRAVRDEAYLMFAASLAVDMEGENGVRATRGE</sequence>
<evidence type="ECO:0000256" key="14">
    <source>
        <dbReference type="ARBA" id="ARBA00022840"/>
    </source>
</evidence>
<dbReference type="FunFam" id="3.30.200.20:FF:000432">
    <property type="entry name" value="LRR receptor-like serine/threonine-protein kinase EFR"/>
    <property type="match status" value="1"/>
</dbReference>
<dbReference type="SMART" id="SM00369">
    <property type="entry name" value="LRR_TYP"/>
    <property type="match status" value="11"/>
</dbReference>
<evidence type="ECO:0000256" key="24">
    <source>
        <dbReference type="PROSITE-ProRule" id="PRU10141"/>
    </source>
</evidence>
<keyword evidence="28" id="KW-1185">Reference proteome</keyword>
<dbReference type="InterPro" id="IPR008271">
    <property type="entry name" value="Ser/Thr_kinase_AS"/>
</dbReference>
<evidence type="ECO:0000256" key="23">
    <source>
        <dbReference type="ARBA" id="ARBA00072040"/>
    </source>
</evidence>
<evidence type="ECO:0000256" key="12">
    <source>
        <dbReference type="ARBA" id="ARBA00022741"/>
    </source>
</evidence>
<evidence type="ECO:0000256" key="11">
    <source>
        <dbReference type="ARBA" id="ARBA00022737"/>
    </source>
</evidence>
<evidence type="ECO:0000259" key="26">
    <source>
        <dbReference type="PROSITE" id="PS50011"/>
    </source>
</evidence>
<feature type="binding site" evidence="24">
    <location>
        <position position="674"/>
    </location>
    <ligand>
        <name>ATP</name>
        <dbReference type="ChEBI" id="CHEBI:30616"/>
    </ligand>
</feature>
<dbReference type="Gene3D" id="3.30.200.20">
    <property type="entry name" value="Phosphorylase Kinase, domain 1"/>
    <property type="match status" value="1"/>
</dbReference>
<keyword evidence="14 24" id="KW-0067">ATP-binding</keyword>
<keyword evidence="6" id="KW-0597">Phosphoprotein</keyword>
<gene>
    <name evidence="27" type="ORF">U9M48_009847</name>
</gene>
<feature type="transmembrane region" description="Helical" evidence="25">
    <location>
        <begin position="586"/>
        <end position="606"/>
    </location>
</feature>
<dbReference type="FunFam" id="3.80.10.10:FF:001158">
    <property type="entry name" value="Leucine-rich repeat protein kinase family protein"/>
    <property type="match status" value="1"/>
</dbReference>
<comment type="catalytic activity">
    <reaction evidence="19">
        <text>L-threonyl-[protein] + ATP = O-phospho-L-threonyl-[protein] + ADP + H(+)</text>
        <dbReference type="Rhea" id="RHEA:46608"/>
        <dbReference type="Rhea" id="RHEA-COMP:11060"/>
        <dbReference type="Rhea" id="RHEA-COMP:11605"/>
        <dbReference type="ChEBI" id="CHEBI:15378"/>
        <dbReference type="ChEBI" id="CHEBI:30013"/>
        <dbReference type="ChEBI" id="CHEBI:30616"/>
        <dbReference type="ChEBI" id="CHEBI:61977"/>
        <dbReference type="ChEBI" id="CHEBI:456216"/>
        <dbReference type="EC" id="2.7.11.1"/>
    </reaction>
</comment>
<dbReference type="Pfam" id="PF00069">
    <property type="entry name" value="Pkinase"/>
    <property type="match status" value="1"/>
</dbReference>
<dbReference type="PROSITE" id="PS00107">
    <property type="entry name" value="PROTEIN_KINASE_ATP"/>
    <property type="match status" value="1"/>
</dbReference>
<dbReference type="PANTHER" id="PTHR48053">
    <property type="entry name" value="LEUCINE RICH REPEAT FAMILY PROTEIN, EXPRESSED"/>
    <property type="match status" value="1"/>
</dbReference>
<evidence type="ECO:0000256" key="2">
    <source>
        <dbReference type="ARBA" id="ARBA00004389"/>
    </source>
</evidence>
<dbReference type="EMBL" id="CP144746">
    <property type="protein sequence ID" value="WVZ59743.1"/>
    <property type="molecule type" value="Genomic_DNA"/>
</dbReference>
<evidence type="ECO:0000256" key="18">
    <source>
        <dbReference type="ARBA" id="ARBA00023180"/>
    </source>
</evidence>
<dbReference type="SMART" id="SM00220">
    <property type="entry name" value="S_TKc"/>
    <property type="match status" value="1"/>
</dbReference>
<evidence type="ECO:0000256" key="9">
    <source>
        <dbReference type="ARBA" id="ARBA00022692"/>
    </source>
</evidence>
<dbReference type="SUPFAM" id="SSF52047">
    <property type="entry name" value="RNI-like"/>
    <property type="match status" value="1"/>
</dbReference>
<evidence type="ECO:0000256" key="10">
    <source>
        <dbReference type="ARBA" id="ARBA00022729"/>
    </source>
</evidence>
<keyword evidence="15 25" id="KW-1133">Transmembrane helix</keyword>
<keyword evidence="16 25" id="KW-0472">Membrane</keyword>
<dbReference type="Gene3D" id="3.80.10.10">
    <property type="entry name" value="Ribonuclease Inhibitor"/>
    <property type="match status" value="3"/>
</dbReference>
<keyword evidence="18" id="KW-0325">Glycoprotein</keyword>
<evidence type="ECO:0000256" key="8">
    <source>
        <dbReference type="ARBA" id="ARBA00022679"/>
    </source>
</evidence>
<keyword evidence="9 25" id="KW-0812">Transmembrane</keyword>
<evidence type="ECO:0000256" key="16">
    <source>
        <dbReference type="ARBA" id="ARBA00023136"/>
    </source>
</evidence>
<comment type="function">
    <text evidence="22">The processed protein kinase Xa21 chain released by protein cleavage after X.oryzae pv. oryzae protein Ax21 detection translocates into the nucleus where it can bind and regulate WRKY62, a transcription factor. Confers resistance to the bacterial pathogen X.oryzae pv. oryzae (Xoo).</text>
</comment>
<name>A0AAQ3WFV8_PASNO</name>
<dbReference type="GO" id="GO:0005524">
    <property type="term" value="F:ATP binding"/>
    <property type="evidence" value="ECO:0007669"/>
    <property type="project" value="UniProtKB-UniRule"/>
</dbReference>
<dbReference type="InterPro" id="IPR055414">
    <property type="entry name" value="LRR_R13L4/SHOC2-like"/>
</dbReference>
<evidence type="ECO:0000256" key="5">
    <source>
        <dbReference type="ARBA" id="ARBA00022527"/>
    </source>
</evidence>
<evidence type="ECO:0000256" key="25">
    <source>
        <dbReference type="SAM" id="Phobius"/>
    </source>
</evidence>
<keyword evidence="4" id="KW-1003">Cell membrane</keyword>
<evidence type="ECO:0000313" key="27">
    <source>
        <dbReference type="EMBL" id="WVZ59743.1"/>
    </source>
</evidence>
<evidence type="ECO:0000256" key="19">
    <source>
        <dbReference type="ARBA" id="ARBA00047899"/>
    </source>
</evidence>
<dbReference type="SUPFAM" id="SSF52058">
    <property type="entry name" value="L domain-like"/>
    <property type="match status" value="1"/>
</dbReference>
<dbReference type="Pfam" id="PF23598">
    <property type="entry name" value="LRR_14"/>
    <property type="match status" value="1"/>
</dbReference>
<evidence type="ECO:0000256" key="17">
    <source>
        <dbReference type="ARBA" id="ARBA00023170"/>
    </source>
</evidence>
<evidence type="ECO:0000256" key="22">
    <source>
        <dbReference type="ARBA" id="ARBA00056628"/>
    </source>
</evidence>
<keyword evidence="17" id="KW-0675">Receptor</keyword>
<keyword evidence="13" id="KW-0418">Kinase</keyword>
<comment type="function">
    <text evidence="21">Receptor kinase that detects X.oryzae pv. oryzae protein Ax21 to promote innate immunity. Following X.oryzae pv. oryzae protein Ax21 detection, undergoes cleavage, releasing the processed protein kinase Xa21 chain.</text>
</comment>
<keyword evidence="5" id="KW-0723">Serine/threonine-protein kinase</keyword>
<evidence type="ECO:0000256" key="13">
    <source>
        <dbReference type="ARBA" id="ARBA00022777"/>
    </source>
</evidence>
<dbReference type="InterPro" id="IPR001611">
    <property type="entry name" value="Leu-rich_rpt"/>
</dbReference>
<dbReference type="GO" id="GO:0005789">
    <property type="term" value="C:endoplasmic reticulum membrane"/>
    <property type="evidence" value="ECO:0007669"/>
    <property type="project" value="UniProtKB-SubCell"/>
</dbReference>
<protein>
    <recommendedName>
        <fullName evidence="23">Receptor kinase-like protein Xa21</fullName>
        <ecNumber evidence="3">2.7.11.1</ecNumber>
    </recommendedName>
</protein>
<dbReference type="Gene3D" id="1.10.510.10">
    <property type="entry name" value="Transferase(Phosphotransferase) domain 1"/>
    <property type="match status" value="1"/>
</dbReference>
<dbReference type="Pfam" id="PF13855">
    <property type="entry name" value="LRR_8"/>
    <property type="match status" value="3"/>
</dbReference>
<dbReference type="EC" id="2.7.11.1" evidence="3"/>
<dbReference type="Proteomes" id="UP001341281">
    <property type="component" value="Chromosome 02"/>
</dbReference>
<dbReference type="FunFam" id="3.80.10.10:FF:000041">
    <property type="entry name" value="LRR receptor-like serine/threonine-protein kinase ERECTA"/>
    <property type="match status" value="1"/>
</dbReference>
<dbReference type="PROSITE" id="PS00108">
    <property type="entry name" value="PROTEIN_KINASE_ST"/>
    <property type="match status" value="1"/>
</dbReference>
<dbReference type="InterPro" id="IPR017441">
    <property type="entry name" value="Protein_kinase_ATP_BS"/>
</dbReference>
<evidence type="ECO:0000256" key="6">
    <source>
        <dbReference type="ARBA" id="ARBA00022553"/>
    </source>
</evidence>
<dbReference type="GO" id="GO:0009791">
    <property type="term" value="P:post-embryonic development"/>
    <property type="evidence" value="ECO:0007669"/>
    <property type="project" value="UniProtKB-ARBA"/>
</dbReference>
<evidence type="ECO:0000256" key="4">
    <source>
        <dbReference type="ARBA" id="ARBA00022475"/>
    </source>
</evidence>
<dbReference type="InterPro" id="IPR051716">
    <property type="entry name" value="Plant_RL_S/T_kinase"/>
</dbReference>
<keyword evidence="10" id="KW-0732">Signal</keyword>
<organism evidence="27 28">
    <name type="scientific">Paspalum notatum var. saurae</name>
    <dbReference type="NCBI Taxonomy" id="547442"/>
    <lineage>
        <taxon>Eukaryota</taxon>
        <taxon>Viridiplantae</taxon>
        <taxon>Streptophyta</taxon>
        <taxon>Embryophyta</taxon>
        <taxon>Tracheophyta</taxon>
        <taxon>Spermatophyta</taxon>
        <taxon>Magnoliopsida</taxon>
        <taxon>Liliopsida</taxon>
        <taxon>Poales</taxon>
        <taxon>Poaceae</taxon>
        <taxon>PACMAD clade</taxon>
        <taxon>Panicoideae</taxon>
        <taxon>Andropogonodae</taxon>
        <taxon>Paspaleae</taxon>
        <taxon>Paspalinae</taxon>
        <taxon>Paspalum</taxon>
    </lineage>
</organism>
<evidence type="ECO:0000313" key="28">
    <source>
        <dbReference type="Proteomes" id="UP001341281"/>
    </source>
</evidence>
<comment type="subcellular location">
    <subcellularLocation>
        <location evidence="1">Cell membrane</location>
        <topology evidence="1">Single-pass membrane protein</topology>
    </subcellularLocation>
    <subcellularLocation>
        <location evidence="2">Endoplasmic reticulum membrane</location>
        <topology evidence="2">Single-pass membrane protein</topology>
    </subcellularLocation>
</comment>
<reference evidence="27 28" key="1">
    <citation type="submission" date="2024-02" db="EMBL/GenBank/DDBJ databases">
        <title>High-quality chromosome-scale genome assembly of Pensacola bahiagrass (Paspalum notatum Flugge var. saurae).</title>
        <authorList>
            <person name="Vega J.M."/>
            <person name="Podio M."/>
            <person name="Orjuela J."/>
            <person name="Siena L.A."/>
            <person name="Pessino S.C."/>
            <person name="Combes M.C."/>
            <person name="Mariac C."/>
            <person name="Albertini E."/>
            <person name="Pupilli F."/>
            <person name="Ortiz J.P.A."/>
            <person name="Leblanc O."/>
        </authorList>
    </citation>
    <scope>NUCLEOTIDE SEQUENCE [LARGE SCALE GENOMIC DNA]</scope>
    <source>
        <strain evidence="27">R1</strain>
        <tissue evidence="27">Leaf</tissue>
    </source>
</reference>
<dbReference type="InterPro" id="IPR003591">
    <property type="entry name" value="Leu-rich_rpt_typical-subtyp"/>
</dbReference>
<dbReference type="InterPro" id="IPR032675">
    <property type="entry name" value="LRR_dom_sf"/>
</dbReference>